<name>A0ABR7Y4F1_9SPHI</name>
<accession>A0ABR7Y4F1</accession>
<keyword evidence="2" id="KW-0808">Transferase</keyword>
<feature type="domain" description="DUF6268" evidence="1">
    <location>
        <begin position="20"/>
        <end position="305"/>
    </location>
</feature>
<dbReference type="Pfam" id="PF19783">
    <property type="entry name" value="DUF6268"/>
    <property type="match status" value="1"/>
</dbReference>
<evidence type="ECO:0000313" key="3">
    <source>
        <dbReference type="Proteomes" id="UP000606494"/>
    </source>
</evidence>
<organism evidence="2 3">
    <name type="scientific">Sphingobacterium arenae</name>
    <dbReference type="NCBI Taxonomy" id="1280598"/>
    <lineage>
        <taxon>Bacteria</taxon>
        <taxon>Pseudomonadati</taxon>
        <taxon>Bacteroidota</taxon>
        <taxon>Sphingobacteriia</taxon>
        <taxon>Sphingobacteriales</taxon>
        <taxon>Sphingobacteriaceae</taxon>
        <taxon>Sphingobacterium</taxon>
    </lineage>
</organism>
<protein>
    <submittedName>
        <fullName evidence="2">Histidine kinase</fullName>
    </submittedName>
</protein>
<sequence>MKSTTLFLATLATLLTLEGKAQEVSFKTEYIGNSGYYYLPPGEKPREKIGDGTGSAMIYQAAINIPLSMKLNDNNRPIAWGVGFGGSYVSLKNQNFSEHMVSEIMNLQVGVYHLRPLNDRWSMRASVGMGVFTPSTDFSKISFQNVLGSGGIVFIRHLNPNLDIGGGLAINSSLGYPMVFPAVYVKWKHNGKFDVNIELVEGLDVSAGYTFNDTFKLAYALEMNGQVALLKKDGKDMIFSHQYIVTGFRPEVKLSKKGLSLTGMVGLNLYRPASYSDRTLKGVFAGDNDYYFSVSPYASVGLKMKF</sequence>
<proteinExistence type="predicted"/>
<dbReference type="InterPro" id="IPR046235">
    <property type="entry name" value="DUF6268"/>
</dbReference>
<reference evidence="2 3" key="1">
    <citation type="submission" date="2020-08" db="EMBL/GenBank/DDBJ databases">
        <title>Sphingobacterium sp. DN00404 isolated from aquaculture water.</title>
        <authorList>
            <person name="Zhang M."/>
        </authorList>
    </citation>
    <scope>NUCLEOTIDE SEQUENCE [LARGE SCALE GENOMIC DNA]</scope>
    <source>
        <strain evidence="2 3">KCTC 32294</strain>
    </source>
</reference>
<dbReference type="RefSeq" id="WP_190309251.1">
    <property type="nucleotide sequence ID" value="NZ_JACNYK010000002.1"/>
</dbReference>
<gene>
    <name evidence="2" type="ORF">H8B17_11240</name>
</gene>
<dbReference type="Proteomes" id="UP000606494">
    <property type="component" value="Unassembled WGS sequence"/>
</dbReference>
<evidence type="ECO:0000259" key="1">
    <source>
        <dbReference type="Pfam" id="PF19783"/>
    </source>
</evidence>
<keyword evidence="3" id="KW-1185">Reference proteome</keyword>
<evidence type="ECO:0000313" key="2">
    <source>
        <dbReference type="EMBL" id="MBD1426157.1"/>
    </source>
</evidence>
<comment type="caution">
    <text evidence="2">The sequence shown here is derived from an EMBL/GenBank/DDBJ whole genome shotgun (WGS) entry which is preliminary data.</text>
</comment>
<dbReference type="GO" id="GO:0016301">
    <property type="term" value="F:kinase activity"/>
    <property type="evidence" value="ECO:0007669"/>
    <property type="project" value="UniProtKB-KW"/>
</dbReference>
<keyword evidence="2" id="KW-0418">Kinase</keyword>
<dbReference type="EMBL" id="JACNYK010000002">
    <property type="protein sequence ID" value="MBD1426157.1"/>
    <property type="molecule type" value="Genomic_DNA"/>
</dbReference>